<reference evidence="1" key="1">
    <citation type="submission" date="2021-02" db="EMBL/GenBank/DDBJ databases">
        <authorList>
            <person name="Nowell W R."/>
        </authorList>
    </citation>
    <scope>NUCLEOTIDE SEQUENCE</scope>
</reference>
<dbReference type="Gene3D" id="3.90.176.10">
    <property type="entry name" value="Toxin ADP-ribosyltransferase, Chain A, domain 1"/>
    <property type="match status" value="1"/>
</dbReference>
<protein>
    <submittedName>
        <fullName evidence="1">Uncharacterized protein</fullName>
    </submittedName>
</protein>
<dbReference type="Gene3D" id="1.25.40.10">
    <property type="entry name" value="Tetratricopeptide repeat domain"/>
    <property type="match status" value="2"/>
</dbReference>
<dbReference type="SUPFAM" id="SSF56399">
    <property type="entry name" value="ADP-ribosylation"/>
    <property type="match status" value="1"/>
</dbReference>
<comment type="caution">
    <text evidence="1">The sequence shown here is derived from an EMBL/GenBank/DDBJ whole genome shotgun (WGS) entry which is preliminary data.</text>
</comment>
<dbReference type="SUPFAM" id="SSF48452">
    <property type="entry name" value="TPR-like"/>
    <property type="match status" value="1"/>
</dbReference>
<sequence>MSIDDYFYINNSISYLSINSFLSTTTSYSTACSLFDQLDIGSQCMKVIFEIDADPNVVTSKPFGDISELSNHSEILFMPGSIFRIEKCVYELNRPNIIQMTLCNENDLNLNEQIGNDMINPRLIGQILSKMGKNDLAEKYFQRLIEQLSSNDPLLTDLYEDLSQVLSQIGDDQMSKKWHQKSIVFKQQYQLMGKSTDELISKIKKNFKIQRKLEESFSVNGYSLHNQSRTRLSIPFLFSQIFIDSLLKLKSNENDQNNLIRYLQHEYQNNPNELNNIQQFKENYLSNKVLWWYKRKDFFFSSTLNAVLKTENLSMMFLFRSFLFDIQEQLRKYPSKQRLKVYRSQIMSIGDDYHYINNAIDYLLINSFLSTTTSYSTACSLFDQLNIDSQSTKVIFEINADPNVVTSKPFGDISELSNHSEILFMPGSIFRVDKCVHELSEPNIIQMTLCNENDLNLNEQIGNDMANPRLIGKILSKMGKNDLAEKYFQRLIEQLSSNDPLLADLYEDLSQVLSQTGDDQMSKKWHEKSIVFNQQYQLMRKPIAIDKDGDLYTLDTIKREVRRGNKEEIFIASENEDSISFKQLQDLHSVFVDDTYSVYVSTWSGHRITKWEKGS</sequence>
<dbReference type="AlphaFoldDB" id="A0A813MHA2"/>
<dbReference type="Proteomes" id="UP000663845">
    <property type="component" value="Unassembled WGS sequence"/>
</dbReference>
<evidence type="ECO:0000313" key="2">
    <source>
        <dbReference type="Proteomes" id="UP000663845"/>
    </source>
</evidence>
<name>A0A813MHA2_9BILA</name>
<dbReference type="InterPro" id="IPR011990">
    <property type="entry name" value="TPR-like_helical_dom_sf"/>
</dbReference>
<proteinExistence type="predicted"/>
<gene>
    <name evidence="1" type="ORF">JYZ213_LOCUS367</name>
</gene>
<dbReference type="Gene3D" id="2.40.10.500">
    <property type="match status" value="1"/>
</dbReference>
<accession>A0A813MHA2</accession>
<dbReference type="EMBL" id="CAJNOG010000002">
    <property type="protein sequence ID" value="CAF0722019.1"/>
    <property type="molecule type" value="Genomic_DNA"/>
</dbReference>
<dbReference type="Pfam" id="PF13181">
    <property type="entry name" value="TPR_8"/>
    <property type="match status" value="2"/>
</dbReference>
<evidence type="ECO:0000313" key="1">
    <source>
        <dbReference type="EMBL" id="CAF0722019.1"/>
    </source>
</evidence>
<dbReference type="InterPro" id="IPR019734">
    <property type="entry name" value="TPR_rpt"/>
</dbReference>
<organism evidence="1 2">
    <name type="scientific">Adineta steineri</name>
    <dbReference type="NCBI Taxonomy" id="433720"/>
    <lineage>
        <taxon>Eukaryota</taxon>
        <taxon>Metazoa</taxon>
        <taxon>Spiralia</taxon>
        <taxon>Gnathifera</taxon>
        <taxon>Rotifera</taxon>
        <taxon>Eurotatoria</taxon>
        <taxon>Bdelloidea</taxon>
        <taxon>Adinetida</taxon>
        <taxon>Adinetidae</taxon>
        <taxon>Adineta</taxon>
    </lineage>
</organism>